<accession>A0A841BQF8</accession>
<protein>
    <submittedName>
        <fullName evidence="2">Uncharacterized protein</fullName>
    </submittedName>
</protein>
<gene>
    <name evidence="2" type="ORF">F4553_002935</name>
</gene>
<evidence type="ECO:0000256" key="1">
    <source>
        <dbReference type="SAM" id="MobiDB-lite"/>
    </source>
</evidence>
<evidence type="ECO:0000313" key="3">
    <source>
        <dbReference type="Proteomes" id="UP000587527"/>
    </source>
</evidence>
<comment type="caution">
    <text evidence="2">The sequence shown here is derived from an EMBL/GenBank/DDBJ whole genome shotgun (WGS) entry which is preliminary data.</text>
</comment>
<evidence type="ECO:0000313" key="2">
    <source>
        <dbReference type="EMBL" id="MBB5869556.1"/>
    </source>
</evidence>
<keyword evidence="3" id="KW-1185">Reference proteome</keyword>
<feature type="region of interest" description="Disordered" evidence="1">
    <location>
        <begin position="596"/>
        <end position="620"/>
    </location>
</feature>
<dbReference type="Proteomes" id="UP000587527">
    <property type="component" value="Unassembled WGS sequence"/>
</dbReference>
<dbReference type="EMBL" id="JACHMN010000002">
    <property type="protein sequence ID" value="MBB5869556.1"/>
    <property type="molecule type" value="Genomic_DNA"/>
</dbReference>
<organism evidence="2 3">
    <name type="scientific">Allocatelliglobosispora scoriae</name>
    <dbReference type="NCBI Taxonomy" id="643052"/>
    <lineage>
        <taxon>Bacteria</taxon>
        <taxon>Bacillati</taxon>
        <taxon>Actinomycetota</taxon>
        <taxon>Actinomycetes</taxon>
        <taxon>Micromonosporales</taxon>
        <taxon>Micromonosporaceae</taxon>
        <taxon>Allocatelliglobosispora</taxon>
    </lineage>
</organism>
<dbReference type="AlphaFoldDB" id="A0A841BQF8"/>
<proteinExistence type="predicted"/>
<reference evidence="2 3" key="1">
    <citation type="submission" date="2020-08" db="EMBL/GenBank/DDBJ databases">
        <title>Sequencing the genomes of 1000 actinobacteria strains.</title>
        <authorList>
            <person name="Klenk H.-P."/>
        </authorList>
    </citation>
    <scope>NUCLEOTIDE SEQUENCE [LARGE SCALE GENOMIC DNA]</scope>
    <source>
        <strain evidence="2 3">DSM 45362</strain>
    </source>
</reference>
<dbReference type="RefSeq" id="WP_184836251.1">
    <property type="nucleotide sequence ID" value="NZ_JACHMN010000002.1"/>
</dbReference>
<name>A0A841BQF8_9ACTN</name>
<sequence length="620" mass="68570">MDELDFVRIDQGDQEVDLKGVRDPDFLALGLGGTNMMAMLWSVAMGKRAVGVDIRVCPSLGVHWNIREELYHHLGLIDQMMMERYGEQGIPRRGDGRLLLLAESMYRSDWPAGPVAADDLVSGFLGSMNADARIVGTIEHTEFIDDRWKDGGPHRIITVLDPPSPPAGPDPQRMGGSMAEVLDGPSMFQARAADVLILLRRYLEEIERMDLASGVAVPRVRLFTSHRVIPDADEEGGGRLRRLFRRGSRGGGFVDRPGGRKGVRIEAIRELDYKGKFRRVRAPGSGVIDLGVPELFMIAQGFDSTDARRLGFQQSDVLVDHEDGRGPVVAQADYLAGLMDVLVDGRLRRRIASEFDSQGNEYWVRQIAVGHEGDPAVGWVLVQVPDFKAFDPIRAGLVPAGTDRNSPEYFAGYQHLMRDFYLEQSAHILEIPKKELAQVQMGYGPKLFSMIERIGADALVAANGVVGGDSFGNGHFMTSGGAITGMVGHGVRVLHYWQDRLDGVEPAPAIRRLADGIKTDTEDWLHVSAQEFSQAAPINFGSARIEEIARASGKESSDRAAAIDATRRHRHSLLPLDHSDWRRPVMYPGRRYAFPLPPLQDSHPEDRDEMPAELAAPMPR</sequence>